<dbReference type="Proteomes" id="UP000323454">
    <property type="component" value="Unassembled WGS sequence"/>
</dbReference>
<feature type="domain" description="3D" evidence="3">
    <location>
        <begin position="198"/>
        <end position="248"/>
    </location>
</feature>
<evidence type="ECO:0000259" key="3">
    <source>
        <dbReference type="Pfam" id="PF06725"/>
    </source>
</evidence>
<proteinExistence type="predicted"/>
<dbReference type="InterPro" id="IPR059180">
    <property type="entry name" value="3D_YorM"/>
</dbReference>
<dbReference type="AlphaFoldDB" id="A0A5B2X8S5"/>
<dbReference type="PANTHER" id="PTHR39160:SF4">
    <property type="entry name" value="RESUSCITATION-PROMOTING FACTOR RPFB"/>
    <property type="match status" value="1"/>
</dbReference>
<accession>A0A5B2X8S5</accession>
<feature type="chain" id="PRO_5039091719" description="3D domain-containing protein" evidence="2">
    <location>
        <begin position="26"/>
        <end position="254"/>
    </location>
</feature>
<dbReference type="InterPro" id="IPR051933">
    <property type="entry name" value="Resuscitation_pf_RpfB"/>
</dbReference>
<gene>
    <name evidence="4" type="ORF">F0L68_21775</name>
</gene>
<dbReference type="GO" id="GO:0004553">
    <property type="term" value="F:hydrolase activity, hydrolyzing O-glycosyl compounds"/>
    <property type="evidence" value="ECO:0007669"/>
    <property type="project" value="InterPro"/>
</dbReference>
<reference evidence="4 5" key="1">
    <citation type="submission" date="2019-09" db="EMBL/GenBank/DDBJ databases">
        <title>Goodfellowia gen. nov., a new genus of the Pseudonocardineae related to Actinoalloteichus, containing Goodfellowia coeruleoviolacea gen. nov., comb. nov. gen. nov., comb. nov.</title>
        <authorList>
            <person name="Labeda D."/>
        </authorList>
    </citation>
    <scope>NUCLEOTIDE SEQUENCE [LARGE SCALE GENOMIC DNA]</scope>
    <source>
        <strain evidence="4 5">AN110305</strain>
    </source>
</reference>
<name>A0A5B2X8S5_9PSEU</name>
<keyword evidence="5" id="KW-1185">Reference proteome</keyword>
<evidence type="ECO:0000313" key="4">
    <source>
        <dbReference type="EMBL" id="KAA2259553.1"/>
    </source>
</evidence>
<feature type="signal peptide" evidence="2">
    <location>
        <begin position="1"/>
        <end position="25"/>
    </location>
</feature>
<protein>
    <recommendedName>
        <fullName evidence="3">3D domain-containing protein</fullName>
    </recommendedName>
</protein>
<dbReference type="GO" id="GO:0019867">
    <property type="term" value="C:outer membrane"/>
    <property type="evidence" value="ECO:0007669"/>
    <property type="project" value="InterPro"/>
</dbReference>
<organism evidence="4 5">
    <name type="scientific">Solihabitans fulvus</name>
    <dbReference type="NCBI Taxonomy" id="1892852"/>
    <lineage>
        <taxon>Bacteria</taxon>
        <taxon>Bacillati</taxon>
        <taxon>Actinomycetota</taxon>
        <taxon>Actinomycetes</taxon>
        <taxon>Pseudonocardiales</taxon>
        <taxon>Pseudonocardiaceae</taxon>
        <taxon>Solihabitans</taxon>
    </lineage>
</organism>
<evidence type="ECO:0000256" key="2">
    <source>
        <dbReference type="SAM" id="SignalP"/>
    </source>
</evidence>
<dbReference type="PANTHER" id="PTHR39160">
    <property type="entry name" value="CELL WALL-BINDING PROTEIN YOCH"/>
    <property type="match status" value="1"/>
</dbReference>
<dbReference type="OrthoDB" id="9798935at2"/>
<keyword evidence="1 2" id="KW-0732">Signal</keyword>
<dbReference type="GO" id="GO:0009254">
    <property type="term" value="P:peptidoglycan turnover"/>
    <property type="evidence" value="ECO:0007669"/>
    <property type="project" value="InterPro"/>
</dbReference>
<comment type="caution">
    <text evidence="4">The sequence shown here is derived from an EMBL/GenBank/DDBJ whole genome shotgun (WGS) entry which is preliminary data.</text>
</comment>
<reference evidence="4 5" key="2">
    <citation type="submission" date="2019-09" db="EMBL/GenBank/DDBJ databases">
        <authorList>
            <person name="Jin C."/>
        </authorList>
    </citation>
    <scope>NUCLEOTIDE SEQUENCE [LARGE SCALE GENOMIC DNA]</scope>
    <source>
        <strain evidence="4 5">AN110305</strain>
    </source>
</reference>
<dbReference type="EMBL" id="VUOB01000038">
    <property type="protein sequence ID" value="KAA2259553.1"/>
    <property type="molecule type" value="Genomic_DNA"/>
</dbReference>
<evidence type="ECO:0000313" key="5">
    <source>
        <dbReference type="Proteomes" id="UP000323454"/>
    </source>
</evidence>
<evidence type="ECO:0000256" key="1">
    <source>
        <dbReference type="ARBA" id="ARBA00022729"/>
    </source>
</evidence>
<sequence>MASIRTLRPVFAAAVLALASATTLAAPLTAQAATLPACQHFYTGTIPDRPLSPGTGPSPEISAVSVANRLPAPGGVSGGLNADGSVTFTFSRVPGAVAYRAFRNGQALQWIDDWGQPSFQVRDASPCQNANYQLYAMADSSGSEAGTGQVSTSYRLAGGNRLAAWAIPAGTRFTYKVTSYNDTGRTALGYNAGPGFCAVDARNIPWGTRFYVPGYGHCYAADIGSWIKDSIVDVWLPGGQADNWGVQQRVLVVE</sequence>
<dbReference type="RefSeq" id="WP_149851466.1">
    <property type="nucleotide sequence ID" value="NZ_VUOB01000038.1"/>
</dbReference>
<dbReference type="Pfam" id="PF06725">
    <property type="entry name" value="3D"/>
    <property type="match status" value="1"/>
</dbReference>
<dbReference type="CDD" id="cd14667">
    <property type="entry name" value="3D_containing_proteins"/>
    <property type="match status" value="1"/>
</dbReference>
<dbReference type="InterPro" id="IPR010611">
    <property type="entry name" value="3D_dom"/>
</dbReference>